<evidence type="ECO:0000313" key="2">
    <source>
        <dbReference type="Proteomes" id="UP000827872"/>
    </source>
</evidence>
<dbReference type="EMBL" id="CM037616">
    <property type="protein sequence ID" value="KAH7993838.1"/>
    <property type="molecule type" value="Genomic_DNA"/>
</dbReference>
<name>A0ACB8EMX2_9SAUR</name>
<accession>A0ACB8EMX2</accession>
<proteinExistence type="predicted"/>
<evidence type="ECO:0000313" key="1">
    <source>
        <dbReference type="EMBL" id="KAH7993838.1"/>
    </source>
</evidence>
<comment type="caution">
    <text evidence="1">The sequence shown here is derived from an EMBL/GenBank/DDBJ whole genome shotgun (WGS) entry which is preliminary data.</text>
</comment>
<sequence length="108" mass="12265">MTVSKILYTLAGGPKLRLAKPTGKSGTASHRGMHNRECKNLYKSPTLFFSVKPIRLCLFHTSECASWTQPPLGWNREENSSQGCILQLWKGCEWRLAPFAEWEQLCPI</sequence>
<dbReference type="Proteomes" id="UP000827872">
    <property type="component" value="Linkage Group LG03"/>
</dbReference>
<reference evidence="1" key="1">
    <citation type="submission" date="2021-08" db="EMBL/GenBank/DDBJ databases">
        <title>The first chromosome-level gecko genome reveals the dynamic sex chromosomes of Neotropical dwarf geckos (Sphaerodactylidae: Sphaerodactylus).</title>
        <authorList>
            <person name="Pinto B.J."/>
            <person name="Keating S.E."/>
            <person name="Gamble T."/>
        </authorList>
    </citation>
    <scope>NUCLEOTIDE SEQUENCE</scope>
    <source>
        <strain evidence="1">TG3544</strain>
    </source>
</reference>
<keyword evidence="2" id="KW-1185">Reference proteome</keyword>
<gene>
    <name evidence="1" type="ORF">K3G42_032438</name>
</gene>
<protein>
    <submittedName>
        <fullName evidence="1">Uncharacterized protein</fullName>
    </submittedName>
</protein>
<organism evidence="1 2">
    <name type="scientific">Sphaerodactylus townsendi</name>
    <dbReference type="NCBI Taxonomy" id="933632"/>
    <lineage>
        <taxon>Eukaryota</taxon>
        <taxon>Metazoa</taxon>
        <taxon>Chordata</taxon>
        <taxon>Craniata</taxon>
        <taxon>Vertebrata</taxon>
        <taxon>Euteleostomi</taxon>
        <taxon>Lepidosauria</taxon>
        <taxon>Squamata</taxon>
        <taxon>Bifurcata</taxon>
        <taxon>Gekkota</taxon>
        <taxon>Sphaerodactylidae</taxon>
        <taxon>Sphaerodactylus</taxon>
    </lineage>
</organism>